<organism evidence="10 11">
    <name type="scientific">Agromyces agglutinans</name>
    <dbReference type="NCBI Taxonomy" id="2662258"/>
    <lineage>
        <taxon>Bacteria</taxon>
        <taxon>Bacillati</taxon>
        <taxon>Actinomycetota</taxon>
        <taxon>Actinomycetes</taxon>
        <taxon>Micrococcales</taxon>
        <taxon>Microbacteriaceae</taxon>
        <taxon>Agromyces</taxon>
    </lineage>
</organism>
<feature type="domain" description="ABC transporter" evidence="8">
    <location>
        <begin position="348"/>
        <end position="552"/>
    </location>
</feature>
<dbReference type="SMART" id="SM00382">
    <property type="entry name" value="AAA"/>
    <property type="match status" value="1"/>
</dbReference>
<dbReference type="GO" id="GO:0042883">
    <property type="term" value="P:cysteine transport"/>
    <property type="evidence" value="ECO:0007669"/>
    <property type="project" value="InterPro"/>
</dbReference>
<dbReference type="InterPro" id="IPR039421">
    <property type="entry name" value="Type_1_exporter"/>
</dbReference>
<feature type="transmembrane region" description="Helical" evidence="7">
    <location>
        <begin position="237"/>
        <end position="262"/>
    </location>
</feature>
<evidence type="ECO:0000256" key="4">
    <source>
        <dbReference type="ARBA" id="ARBA00022840"/>
    </source>
</evidence>
<dbReference type="Gene3D" id="3.40.50.300">
    <property type="entry name" value="P-loop containing nucleotide triphosphate hydrolases"/>
    <property type="match status" value="1"/>
</dbReference>
<dbReference type="InterPro" id="IPR003593">
    <property type="entry name" value="AAA+_ATPase"/>
</dbReference>
<feature type="domain" description="ABC transmembrane type-1" evidence="9">
    <location>
        <begin position="20"/>
        <end position="300"/>
    </location>
</feature>
<dbReference type="SUPFAM" id="SSF52540">
    <property type="entry name" value="P-loop containing nucleoside triphosphate hydrolases"/>
    <property type="match status" value="1"/>
</dbReference>
<evidence type="ECO:0000256" key="1">
    <source>
        <dbReference type="ARBA" id="ARBA00004651"/>
    </source>
</evidence>
<sequence length="552" mass="56658">MKPLDPRLIRRSRAARRFLATGAVLAVVQTAAVVAFAWSLAALVAGLVAGDATTAARDAAVVAASVVMRALAAWGWDVVGSAGAQAVKREFRADLLAALERRPEGVPEFPSARIATLLGPGLDALDEYFGRYLPQLLLAVLATPVLIVAAWTADWLSGLTLVIVLPLIPLFMALIGLATQAVQRRQWQSLEALSRAFLEVLGGLSTLMVFGRERRQVARIRATTDDYRVRTIRVLRVTFLSGFTLELAASLSVALVAVSIGLRLVDGGLTLAIGLFVLVLAPEVLLPLRNVGAAFHSAAAGVTASGDALDLMAAAGGPATGAASAGGSPVAPRGGLEPRVAVEPHSGLALRGVDVRRGDATVARGVDLDVARGEVVALTGPSGSGKSSVIAAILGFADADGDLIVDGLDGAGHAAVAWSSQSATLIAGTVADNVRLGDPDAPPELVATALRLAAVDDLAPETAVGPENGGLSGGQAQRVAVARAIHRLLARDLGVLLLDEPSSALDEAREASLARGLRELAADGRAILVATHRMPLAEAADRIVPMGVPSRA</sequence>
<reference evidence="10 11" key="1">
    <citation type="submission" date="2019-10" db="EMBL/GenBank/DDBJ databases">
        <authorList>
            <person name="Nie G."/>
            <person name="Ming H."/>
            <person name="Yi B."/>
        </authorList>
    </citation>
    <scope>NUCLEOTIDE SEQUENCE [LARGE SCALE GENOMIC DNA]</scope>
    <source>
        <strain evidence="10 11">CFH 90414</strain>
    </source>
</reference>
<comment type="caution">
    <text evidence="10">The sequence shown here is derived from an EMBL/GenBank/DDBJ whole genome shotgun (WGS) entry which is preliminary data.</text>
</comment>
<keyword evidence="4" id="KW-0067">ATP-binding</keyword>
<evidence type="ECO:0000259" key="8">
    <source>
        <dbReference type="PROSITE" id="PS50893"/>
    </source>
</evidence>
<feature type="transmembrane region" description="Helical" evidence="7">
    <location>
        <begin position="132"/>
        <end position="152"/>
    </location>
</feature>
<evidence type="ECO:0000313" key="11">
    <source>
        <dbReference type="Proteomes" id="UP000431080"/>
    </source>
</evidence>
<feature type="transmembrane region" description="Helical" evidence="7">
    <location>
        <begin position="268"/>
        <end position="288"/>
    </location>
</feature>
<dbReference type="GO" id="GO:0016887">
    <property type="term" value="F:ATP hydrolysis activity"/>
    <property type="evidence" value="ECO:0007669"/>
    <property type="project" value="InterPro"/>
</dbReference>
<evidence type="ECO:0000256" key="5">
    <source>
        <dbReference type="ARBA" id="ARBA00022989"/>
    </source>
</evidence>
<dbReference type="InterPro" id="IPR011527">
    <property type="entry name" value="ABC1_TM_dom"/>
</dbReference>
<dbReference type="EMBL" id="WJIF01000014">
    <property type="protein sequence ID" value="MRG61548.1"/>
    <property type="molecule type" value="Genomic_DNA"/>
</dbReference>
<evidence type="ECO:0000259" key="9">
    <source>
        <dbReference type="PROSITE" id="PS50929"/>
    </source>
</evidence>
<dbReference type="InterPro" id="IPR017871">
    <property type="entry name" value="ABC_transporter-like_CS"/>
</dbReference>
<dbReference type="PANTHER" id="PTHR24221">
    <property type="entry name" value="ATP-BINDING CASSETTE SUB-FAMILY B"/>
    <property type="match status" value="1"/>
</dbReference>
<dbReference type="CDD" id="cd03228">
    <property type="entry name" value="ABCC_MRP_Like"/>
    <property type="match status" value="1"/>
</dbReference>
<dbReference type="SUPFAM" id="SSF90123">
    <property type="entry name" value="ABC transporter transmembrane region"/>
    <property type="match status" value="1"/>
</dbReference>
<dbReference type="PROSITE" id="PS50929">
    <property type="entry name" value="ABC_TM1F"/>
    <property type="match status" value="1"/>
</dbReference>
<dbReference type="PROSITE" id="PS00211">
    <property type="entry name" value="ABC_TRANSPORTER_1"/>
    <property type="match status" value="1"/>
</dbReference>
<feature type="transmembrane region" description="Helical" evidence="7">
    <location>
        <begin position="159"/>
        <end position="180"/>
    </location>
</feature>
<dbReference type="InterPro" id="IPR027417">
    <property type="entry name" value="P-loop_NTPase"/>
</dbReference>
<keyword evidence="11" id="KW-1185">Reference proteome</keyword>
<dbReference type="PROSITE" id="PS50893">
    <property type="entry name" value="ABC_TRANSPORTER_2"/>
    <property type="match status" value="1"/>
</dbReference>
<evidence type="ECO:0000256" key="6">
    <source>
        <dbReference type="ARBA" id="ARBA00023136"/>
    </source>
</evidence>
<evidence type="ECO:0000256" key="7">
    <source>
        <dbReference type="SAM" id="Phobius"/>
    </source>
</evidence>
<keyword evidence="5 7" id="KW-1133">Transmembrane helix</keyword>
<dbReference type="InterPro" id="IPR003439">
    <property type="entry name" value="ABC_transporter-like_ATP-bd"/>
</dbReference>
<keyword evidence="3" id="KW-0547">Nucleotide-binding</keyword>
<keyword evidence="2 7" id="KW-0812">Transmembrane</keyword>
<dbReference type="Pfam" id="PF00664">
    <property type="entry name" value="ABC_membrane"/>
    <property type="match status" value="1"/>
</dbReference>
<dbReference type="Gene3D" id="1.20.1560.10">
    <property type="entry name" value="ABC transporter type 1, transmembrane domain"/>
    <property type="match status" value="1"/>
</dbReference>
<proteinExistence type="predicted"/>
<evidence type="ECO:0000256" key="2">
    <source>
        <dbReference type="ARBA" id="ARBA00022692"/>
    </source>
</evidence>
<keyword evidence="6 7" id="KW-0472">Membrane</keyword>
<gene>
    <name evidence="10" type="primary">cydD</name>
    <name evidence="10" type="ORF">GE115_16950</name>
</gene>
<dbReference type="InterPro" id="IPR036640">
    <property type="entry name" value="ABC1_TM_sf"/>
</dbReference>
<dbReference type="PANTHER" id="PTHR24221:SF590">
    <property type="entry name" value="COMPONENT LINKED WITH THE ASSEMBLY OF CYTOCHROME' TRANSPORT TRANSMEMBRANE ATP-BINDING PROTEIN ABC TRANSPORTER CYDD-RELATED"/>
    <property type="match status" value="1"/>
</dbReference>
<evidence type="ECO:0000256" key="3">
    <source>
        <dbReference type="ARBA" id="ARBA00022741"/>
    </source>
</evidence>
<dbReference type="CDD" id="cd18584">
    <property type="entry name" value="ABC_6TM_AarD_CydD"/>
    <property type="match status" value="1"/>
</dbReference>
<dbReference type="AlphaFoldDB" id="A0A6I2FLP2"/>
<comment type="subcellular location">
    <subcellularLocation>
        <location evidence="1">Cell membrane</location>
        <topology evidence="1">Multi-pass membrane protein</topology>
    </subcellularLocation>
</comment>
<name>A0A6I2FLP2_9MICO</name>
<dbReference type="RefSeq" id="WP_312855310.1">
    <property type="nucleotide sequence ID" value="NZ_WJIF01000014.1"/>
</dbReference>
<dbReference type="NCBIfam" id="TIGR02857">
    <property type="entry name" value="CydD"/>
    <property type="match status" value="1"/>
</dbReference>
<dbReference type="InterPro" id="IPR014216">
    <property type="entry name" value="ABC_transptr_CydD"/>
</dbReference>
<evidence type="ECO:0000313" key="10">
    <source>
        <dbReference type="EMBL" id="MRG61548.1"/>
    </source>
</evidence>
<dbReference type="GO" id="GO:0005524">
    <property type="term" value="F:ATP binding"/>
    <property type="evidence" value="ECO:0007669"/>
    <property type="project" value="UniProtKB-KW"/>
</dbReference>
<protein>
    <submittedName>
        <fullName evidence="10">Thiol reductant ABC exporter subunit CydD</fullName>
    </submittedName>
</protein>
<accession>A0A6I2FLP2</accession>
<dbReference type="GO" id="GO:0005886">
    <property type="term" value="C:plasma membrane"/>
    <property type="evidence" value="ECO:0007669"/>
    <property type="project" value="UniProtKB-SubCell"/>
</dbReference>
<feature type="transmembrane region" description="Helical" evidence="7">
    <location>
        <begin position="192"/>
        <end position="211"/>
    </location>
</feature>
<dbReference type="Pfam" id="PF00005">
    <property type="entry name" value="ABC_tran"/>
    <property type="match status" value="1"/>
</dbReference>
<dbReference type="GO" id="GO:0140359">
    <property type="term" value="F:ABC-type transporter activity"/>
    <property type="evidence" value="ECO:0007669"/>
    <property type="project" value="InterPro"/>
</dbReference>
<dbReference type="Proteomes" id="UP000431080">
    <property type="component" value="Unassembled WGS sequence"/>
</dbReference>